<accession>F9WCZ6</accession>
<keyword evidence="5" id="KW-0325">Glycoprotein</keyword>
<keyword evidence="6" id="KW-0449">Lipoprotein</keyword>
<dbReference type="VEuPathDB" id="TriTrypDB:TcIL3000_0_57040"/>
<organism evidence="9 10">
    <name type="scientific">Trypanosoma congolense (strain IL3000)</name>
    <dbReference type="NCBI Taxonomy" id="1068625"/>
    <lineage>
        <taxon>Eukaryota</taxon>
        <taxon>Discoba</taxon>
        <taxon>Euglenozoa</taxon>
        <taxon>Kinetoplastea</taxon>
        <taxon>Metakinetoplastina</taxon>
        <taxon>Trypanosomatida</taxon>
        <taxon>Trypanosomatidae</taxon>
        <taxon>Trypanosoma</taxon>
        <taxon>Nannomonas</taxon>
    </lineage>
</organism>
<dbReference type="GO" id="GO:0098552">
    <property type="term" value="C:side of membrane"/>
    <property type="evidence" value="ECO:0007669"/>
    <property type="project" value="UniProtKB-KW"/>
</dbReference>
<comment type="caution">
    <text evidence="9">The sequence shown here is derived from an EMBL/GenBank/DDBJ whole genome shotgun (WGS) entry which is preliminary data.</text>
</comment>
<dbReference type="Gene3D" id="3.90.150.10">
    <property type="entry name" value="Variant Surface Glycoprotein, subunit A domain 1"/>
    <property type="match status" value="1"/>
</dbReference>
<dbReference type="Pfam" id="PF00913">
    <property type="entry name" value="Trypan_glycop"/>
    <property type="match status" value="1"/>
</dbReference>
<gene>
    <name evidence="9" type="ORF">TCIL3000_0_57040</name>
</gene>
<evidence type="ECO:0000256" key="1">
    <source>
        <dbReference type="ARBA" id="ARBA00004609"/>
    </source>
</evidence>
<keyword evidence="4" id="KW-0472">Membrane</keyword>
<evidence type="ECO:0000256" key="4">
    <source>
        <dbReference type="ARBA" id="ARBA00023136"/>
    </source>
</evidence>
<evidence type="ECO:0000256" key="2">
    <source>
        <dbReference type="ARBA" id="ARBA00022475"/>
    </source>
</evidence>
<evidence type="ECO:0000313" key="10">
    <source>
        <dbReference type="Proteomes" id="UP000000702"/>
    </source>
</evidence>
<evidence type="ECO:0000256" key="3">
    <source>
        <dbReference type="ARBA" id="ARBA00022622"/>
    </source>
</evidence>
<reference evidence="9 10" key="2">
    <citation type="journal article" date="2012" name="Proc. Natl. Acad. Sci. U.S.A.">
        <title>Antigenic diversity is generated by distinct evolutionary mechanisms in African trypanosome species.</title>
        <authorList>
            <person name="Jackson A.P."/>
            <person name="Berry A."/>
            <person name="Aslett M."/>
            <person name="Allison H.C."/>
            <person name="Burton P."/>
            <person name="Vavrova-Anderson J."/>
            <person name="Brown R."/>
            <person name="Browne H."/>
            <person name="Corton N."/>
            <person name="Hauser H."/>
            <person name="Gamble J."/>
            <person name="Gilderthorp R."/>
            <person name="Marcello L."/>
            <person name="McQuillan J."/>
            <person name="Otto T.D."/>
            <person name="Quail M.A."/>
            <person name="Sanders M.J."/>
            <person name="van Tonder A."/>
            <person name="Ginger M.L."/>
            <person name="Field M.C."/>
            <person name="Barry J.D."/>
            <person name="Hertz-Fowler C."/>
            <person name="Berriman M."/>
        </authorList>
    </citation>
    <scope>NUCLEOTIDE SEQUENCE [LARGE SCALE GENOMIC DNA]</scope>
    <source>
        <strain evidence="9 10">IL3000</strain>
    </source>
</reference>
<dbReference type="GO" id="GO:0005886">
    <property type="term" value="C:plasma membrane"/>
    <property type="evidence" value="ECO:0007669"/>
    <property type="project" value="UniProtKB-SubCell"/>
</dbReference>
<keyword evidence="10" id="KW-1185">Reference proteome</keyword>
<keyword evidence="7" id="KW-0732">Signal</keyword>
<name>F9WCZ6_TRYCI</name>
<keyword evidence="2" id="KW-1003">Cell membrane</keyword>
<evidence type="ECO:0000313" key="9">
    <source>
        <dbReference type="EMBL" id="CCD15144.1"/>
    </source>
</evidence>
<evidence type="ECO:0000256" key="5">
    <source>
        <dbReference type="ARBA" id="ARBA00023180"/>
    </source>
</evidence>
<keyword evidence="3" id="KW-0336">GPI-anchor</keyword>
<evidence type="ECO:0000259" key="8">
    <source>
        <dbReference type="Pfam" id="PF00913"/>
    </source>
</evidence>
<dbReference type="GO" id="GO:0042783">
    <property type="term" value="P:symbiont-mediated evasion of host immune response"/>
    <property type="evidence" value="ECO:0007669"/>
    <property type="project" value="InterPro"/>
</dbReference>
<evidence type="ECO:0000256" key="7">
    <source>
        <dbReference type="SAM" id="SignalP"/>
    </source>
</evidence>
<dbReference type="AlphaFoldDB" id="F9WCZ6"/>
<feature type="signal peptide" evidence="7">
    <location>
        <begin position="1"/>
        <end position="22"/>
    </location>
</feature>
<dbReference type="SUPFAM" id="SSF58087">
    <property type="entry name" value="Variant surface glycoprotein (N-terminal domain)"/>
    <property type="match status" value="1"/>
</dbReference>
<keyword evidence="9" id="KW-0675">Receptor</keyword>
<proteinExistence type="predicted"/>
<dbReference type="EMBL" id="CAEQ01001795">
    <property type="protein sequence ID" value="CCD15144.1"/>
    <property type="molecule type" value="Genomic_DNA"/>
</dbReference>
<dbReference type="Proteomes" id="UP000000702">
    <property type="component" value="Unassembled WGS sequence"/>
</dbReference>
<feature type="domain" description="Trypanosome variant surface glycoprotein A-type N-terminal" evidence="8">
    <location>
        <begin position="105"/>
        <end position="287"/>
    </location>
</feature>
<comment type="subcellular location">
    <subcellularLocation>
        <location evidence="1">Cell membrane</location>
        <topology evidence="1">Lipid-anchor</topology>
        <topology evidence="1">GPI-anchor</topology>
    </subcellularLocation>
</comment>
<protein>
    <submittedName>
        <fullName evidence="9">Transferrin receptor-like, ESAG6-like</fullName>
    </submittedName>
</protein>
<sequence>MFSQAMMAGLLLVRVFLLYSVAYLESFSRKAIPSEAGGAICSLSKKLKNVAPWTREKMATLMKSRDEHESKYFDWKLHFHASPECQMNESVLDEIRTMLENVNTEFRTLHSKAVRARALAARSAGRLDEFITVFANAKGNGTTFKESTNYCLGSGGAPAKRRDLLDCFPKGEEFEMSETNMAKIPETTSYGGELDLSAAIENINYNTAAAYVKKGGAIDVSANCNLIKGSGDGILGSTSLEKPLWWGGGILTIGKDFDGDFMTDGSKFIAGEIESSSTDSSKAFWTESPHTIPHLKNTLAAFQSFKSSAERISRKLTEIAEIEKQIETCLSHGKVEDVHAQTCFKNIMKLNAELHDTNTLLERYRKEKGALPSGSTFIMRQETIGIWLLSLLILL</sequence>
<evidence type="ECO:0000256" key="6">
    <source>
        <dbReference type="ARBA" id="ARBA00023288"/>
    </source>
</evidence>
<reference evidence="10" key="1">
    <citation type="submission" date="2011-07" db="EMBL/GenBank/DDBJ databases">
        <title>Divergent evolution of antigenic variation in African trypanosomes.</title>
        <authorList>
            <person name="Jackson A.P."/>
            <person name="Berry A."/>
            <person name="Allison H.C."/>
            <person name="Burton P."/>
            <person name="Anderson J."/>
            <person name="Aslett M."/>
            <person name="Brown R."/>
            <person name="Corton N."/>
            <person name="Harris D."/>
            <person name="Hauser H."/>
            <person name="Gamble J."/>
            <person name="Gilderthorp R."/>
            <person name="McQuillan J."/>
            <person name="Quail M.A."/>
            <person name="Sanders M."/>
            <person name="Van Tonder A."/>
            <person name="Ginger M.L."/>
            <person name="Donelson J.E."/>
            <person name="Field M.C."/>
            <person name="Barry J.D."/>
            <person name="Berriman M."/>
            <person name="Hertz-Fowler C."/>
        </authorList>
    </citation>
    <scope>NUCLEOTIDE SEQUENCE [LARGE SCALE GENOMIC DNA]</scope>
    <source>
        <strain evidence="10">IL3000</strain>
    </source>
</reference>
<feature type="chain" id="PRO_5003394883" evidence="7">
    <location>
        <begin position="23"/>
        <end position="395"/>
    </location>
</feature>
<dbReference type="InterPro" id="IPR001812">
    <property type="entry name" value="Trypano_VSG_A_N_dom"/>
</dbReference>